<dbReference type="InParanoid" id="A0A0C3E2T5"/>
<keyword evidence="4 6" id="KW-1133">Transmembrane helix</keyword>
<evidence type="ECO:0000256" key="1">
    <source>
        <dbReference type="ARBA" id="ARBA00004477"/>
    </source>
</evidence>
<feature type="transmembrane region" description="Helical" evidence="6">
    <location>
        <begin position="246"/>
        <end position="264"/>
    </location>
</feature>
<feature type="transmembrane region" description="Helical" evidence="6">
    <location>
        <begin position="218"/>
        <end position="240"/>
    </location>
</feature>
<keyword evidence="5 6" id="KW-0472">Membrane</keyword>
<organism evidence="9 10">
    <name type="scientific">Oidiodendron maius (strain Zn)</name>
    <dbReference type="NCBI Taxonomy" id="913774"/>
    <lineage>
        <taxon>Eukaryota</taxon>
        <taxon>Fungi</taxon>
        <taxon>Dikarya</taxon>
        <taxon>Ascomycota</taxon>
        <taxon>Pezizomycotina</taxon>
        <taxon>Leotiomycetes</taxon>
        <taxon>Leotiomycetes incertae sedis</taxon>
        <taxon>Myxotrichaceae</taxon>
        <taxon>Oidiodendron</taxon>
    </lineage>
</organism>
<evidence type="ECO:0000256" key="5">
    <source>
        <dbReference type="ARBA" id="ARBA00023136"/>
    </source>
</evidence>
<evidence type="ECO:0000256" key="6">
    <source>
        <dbReference type="RuleBase" id="RU363132"/>
    </source>
</evidence>
<dbReference type="GO" id="GO:0005789">
    <property type="term" value="C:endoplasmic reticulum membrane"/>
    <property type="evidence" value="ECO:0007669"/>
    <property type="project" value="UniProtKB-SubCell"/>
</dbReference>
<reference evidence="10" key="2">
    <citation type="submission" date="2015-01" db="EMBL/GenBank/DDBJ databases">
        <title>Evolutionary Origins and Diversification of the Mycorrhizal Mutualists.</title>
        <authorList>
            <consortium name="DOE Joint Genome Institute"/>
            <consortium name="Mycorrhizal Genomics Consortium"/>
            <person name="Kohler A."/>
            <person name="Kuo A."/>
            <person name="Nagy L.G."/>
            <person name="Floudas D."/>
            <person name="Copeland A."/>
            <person name="Barry K.W."/>
            <person name="Cichocki N."/>
            <person name="Veneault-Fourrey C."/>
            <person name="LaButti K."/>
            <person name="Lindquist E.A."/>
            <person name="Lipzen A."/>
            <person name="Lundell T."/>
            <person name="Morin E."/>
            <person name="Murat C."/>
            <person name="Riley R."/>
            <person name="Ohm R."/>
            <person name="Sun H."/>
            <person name="Tunlid A."/>
            <person name="Henrissat B."/>
            <person name="Grigoriev I.V."/>
            <person name="Hibbett D.S."/>
            <person name="Martin F."/>
        </authorList>
    </citation>
    <scope>NUCLEOTIDE SEQUENCE [LARGE SCALE GENOMIC DNA]</scope>
    <source>
        <strain evidence="10">Zn</strain>
    </source>
</reference>
<dbReference type="InterPro" id="IPR003388">
    <property type="entry name" value="Reticulon"/>
</dbReference>
<feature type="transmembrane region" description="Helical" evidence="6">
    <location>
        <begin position="130"/>
        <end position="148"/>
    </location>
</feature>
<comment type="subcellular location">
    <subcellularLocation>
        <location evidence="1 6">Endoplasmic reticulum membrane</location>
        <topology evidence="1 6">Multi-pass membrane protein</topology>
    </subcellularLocation>
</comment>
<evidence type="ECO:0000313" key="9">
    <source>
        <dbReference type="EMBL" id="KIN08618.1"/>
    </source>
</evidence>
<evidence type="ECO:0000256" key="7">
    <source>
        <dbReference type="SAM" id="MobiDB-lite"/>
    </source>
</evidence>
<evidence type="ECO:0000259" key="8">
    <source>
        <dbReference type="PROSITE" id="PS50845"/>
    </source>
</evidence>
<dbReference type="EMBL" id="KN832870">
    <property type="protein sequence ID" value="KIN08618.1"/>
    <property type="molecule type" value="Genomic_DNA"/>
</dbReference>
<dbReference type="OrthoDB" id="567788at2759"/>
<feature type="compositionally biased region" description="Basic and acidic residues" evidence="7">
    <location>
        <begin position="331"/>
        <end position="341"/>
    </location>
</feature>
<protein>
    <recommendedName>
        <fullName evidence="6">Reticulon-like protein</fullName>
    </recommendedName>
</protein>
<accession>A0A0C3E2T5</accession>
<dbReference type="AlphaFoldDB" id="A0A0C3E2T5"/>
<dbReference type="HOGENOM" id="CLU_046578_1_0_1"/>
<keyword evidence="3 6" id="KW-0256">Endoplasmic reticulum</keyword>
<feature type="region of interest" description="Disordered" evidence="7">
    <location>
        <begin position="323"/>
        <end position="373"/>
    </location>
</feature>
<feature type="compositionally biased region" description="Basic and acidic residues" evidence="7">
    <location>
        <begin position="363"/>
        <end position="373"/>
    </location>
</feature>
<feature type="domain" description="Reticulon" evidence="8">
    <location>
        <begin position="119"/>
        <end position="316"/>
    </location>
</feature>
<evidence type="ECO:0000256" key="4">
    <source>
        <dbReference type="ARBA" id="ARBA00022989"/>
    </source>
</evidence>
<evidence type="ECO:0000256" key="2">
    <source>
        <dbReference type="ARBA" id="ARBA00022692"/>
    </source>
</evidence>
<dbReference type="Pfam" id="PF02453">
    <property type="entry name" value="Reticulon"/>
    <property type="match status" value="1"/>
</dbReference>
<reference evidence="9 10" key="1">
    <citation type="submission" date="2014-04" db="EMBL/GenBank/DDBJ databases">
        <authorList>
            <consortium name="DOE Joint Genome Institute"/>
            <person name="Kuo A."/>
            <person name="Martino E."/>
            <person name="Perotto S."/>
            <person name="Kohler A."/>
            <person name="Nagy L.G."/>
            <person name="Floudas D."/>
            <person name="Copeland A."/>
            <person name="Barry K.W."/>
            <person name="Cichocki N."/>
            <person name="Veneault-Fourrey C."/>
            <person name="LaButti K."/>
            <person name="Lindquist E.A."/>
            <person name="Lipzen A."/>
            <person name="Lundell T."/>
            <person name="Morin E."/>
            <person name="Murat C."/>
            <person name="Sun H."/>
            <person name="Tunlid A."/>
            <person name="Henrissat B."/>
            <person name="Grigoriev I.V."/>
            <person name="Hibbett D.S."/>
            <person name="Martin F."/>
            <person name="Nordberg H.P."/>
            <person name="Cantor M.N."/>
            <person name="Hua S.X."/>
        </authorList>
    </citation>
    <scope>NUCLEOTIDE SEQUENCE [LARGE SCALE GENOMIC DNA]</scope>
    <source>
        <strain evidence="9 10">Zn</strain>
    </source>
</reference>
<keyword evidence="10" id="KW-1185">Reference proteome</keyword>
<dbReference type="PROSITE" id="PS50845">
    <property type="entry name" value="RETICULON"/>
    <property type="match status" value="1"/>
</dbReference>
<keyword evidence="2 6" id="KW-0812">Transmembrane</keyword>
<dbReference type="Proteomes" id="UP000054321">
    <property type="component" value="Unassembled WGS sequence"/>
</dbReference>
<gene>
    <name evidence="9" type="ORF">OIDMADRAFT_23399</name>
</gene>
<name>A0A0C3E2T5_OIDMZ</name>
<sequence>MSGIVDAGIVPSIEKDTTATAPSSSAVEDLKTSVADSECSDLQLPLATTDPPFPGSASATDSAAKSSMTQSILHGPVVENVKDQHVKTKAEIQNLAASRTTPVTTTATNQQLTHYHSFFQSLLSWQNPRATGIAFASVVAFIFAVRYLDILRYAFKFTWMTLGITVLAEAAGKTILGSGLTSQFRPRKYYTIPKETLNSMISDLHELINFFVIESQRVVFAENLLVSAAAFLGAFFSYFLIKVVPFWGLALISTSALFLGPLVYKTNKELIDHNLTNISEVVNKQTEQVKQIASHHAARATDVTKQYVGDYSTKAQELIGARARSVSPNTAKKDSAPKYKSSDFPAAPKEDFKAPPVGAAAETLKKDEPLIST</sequence>
<dbReference type="STRING" id="913774.A0A0C3E2T5"/>
<evidence type="ECO:0000313" key="10">
    <source>
        <dbReference type="Proteomes" id="UP000054321"/>
    </source>
</evidence>
<proteinExistence type="predicted"/>
<evidence type="ECO:0000256" key="3">
    <source>
        <dbReference type="ARBA" id="ARBA00022824"/>
    </source>
</evidence>